<dbReference type="Pfam" id="PF11951">
    <property type="entry name" value="Fungal_trans_2"/>
    <property type="match status" value="1"/>
</dbReference>
<dbReference type="Proteomes" id="UP000235371">
    <property type="component" value="Unassembled WGS sequence"/>
</dbReference>
<dbReference type="PANTHER" id="PTHR36206:SF4">
    <property type="entry name" value="HYPOTHETICAL CONSERVED PROTEIN (EUROFUNG)-RELATED"/>
    <property type="match status" value="1"/>
</dbReference>
<organism evidence="8 9">
    <name type="scientific">Hyaloscypha bicolor E</name>
    <dbReference type="NCBI Taxonomy" id="1095630"/>
    <lineage>
        <taxon>Eukaryota</taxon>
        <taxon>Fungi</taxon>
        <taxon>Dikarya</taxon>
        <taxon>Ascomycota</taxon>
        <taxon>Pezizomycotina</taxon>
        <taxon>Leotiomycetes</taxon>
        <taxon>Helotiales</taxon>
        <taxon>Hyaloscyphaceae</taxon>
        <taxon>Hyaloscypha</taxon>
        <taxon>Hyaloscypha bicolor</taxon>
    </lineage>
</organism>
<gene>
    <name evidence="8" type="ORF">K444DRAFT_610719</name>
</gene>
<keyword evidence="2" id="KW-0862">Zinc</keyword>
<dbReference type="GO" id="GO:0003677">
    <property type="term" value="F:DNA binding"/>
    <property type="evidence" value="ECO:0007669"/>
    <property type="project" value="UniProtKB-KW"/>
</dbReference>
<protein>
    <recommendedName>
        <fullName evidence="7">Zn(2)-C6 fungal-type domain-containing protein</fullName>
    </recommendedName>
</protein>
<evidence type="ECO:0000256" key="2">
    <source>
        <dbReference type="ARBA" id="ARBA00022833"/>
    </source>
</evidence>
<accession>A0A2J6TI42</accession>
<keyword evidence="6" id="KW-0539">Nucleus</keyword>
<sequence length="536" mass="60207">MVRRVKCDESKPHCQRCIVFGVVCAGYGPLVDVPPREPRLQTTQSKILLPTLATLQAVPIYRLNCGAGFEDELSGRCFRIYLEEIARQINGPFPNPLWAKLIPQISEMEPFVRDAIIAIGALGKHSKSQLPRKMSGPSFQGDDYQYALKLYGKSLRGMRDAIARGKHDLHNALIACLLVFIFEGMLGNQAAAAVHAESGLNLLFKFATGDNPGKSCKIQATSTHQNFEEDLLLALSNLDLQVLLFIDRRSKETHEQIKFFQTSIIRNLPAEFKDLQEARHFWQIIMNRNYHFLKSLQSLDMDVLRDERLLTEEGSSNMQADELLLSDPKEGPMTQNEECLRYRIDIGRWTSAAARPFDEIAKGEDEREKAGAALLMAQSKISHIMLSGTFFTVETAYDLFLPEFTAILNLAETILPYLTSAHRGGDPRFSIDIGIVAGIFLVASRCRFDHVRERAIEMLLSCNLREGTWDALAIAHVAKWLRSLELEGLAEGDPVPEEKRAVLSTVTMDLHNKRAELSAIQRAKTGVILRETSIAW</sequence>
<evidence type="ECO:0000256" key="3">
    <source>
        <dbReference type="ARBA" id="ARBA00023015"/>
    </source>
</evidence>
<dbReference type="OrthoDB" id="3172332at2759"/>
<dbReference type="AlphaFoldDB" id="A0A2J6TI42"/>
<dbReference type="CDD" id="cd00067">
    <property type="entry name" value="GAL4"/>
    <property type="match status" value="1"/>
</dbReference>
<dbReference type="InterPro" id="IPR001138">
    <property type="entry name" value="Zn2Cys6_DnaBD"/>
</dbReference>
<evidence type="ECO:0000313" key="8">
    <source>
        <dbReference type="EMBL" id="PMD62692.1"/>
    </source>
</evidence>
<evidence type="ECO:0000256" key="5">
    <source>
        <dbReference type="ARBA" id="ARBA00023163"/>
    </source>
</evidence>
<keyword evidence="4" id="KW-0238">DNA-binding</keyword>
<evidence type="ECO:0000256" key="4">
    <source>
        <dbReference type="ARBA" id="ARBA00023125"/>
    </source>
</evidence>
<dbReference type="InterPro" id="IPR021858">
    <property type="entry name" value="Fun_TF"/>
</dbReference>
<keyword evidence="1" id="KW-0479">Metal-binding</keyword>
<dbReference type="EMBL" id="KZ613783">
    <property type="protein sequence ID" value="PMD62692.1"/>
    <property type="molecule type" value="Genomic_DNA"/>
</dbReference>
<evidence type="ECO:0000313" key="9">
    <source>
        <dbReference type="Proteomes" id="UP000235371"/>
    </source>
</evidence>
<keyword evidence="9" id="KW-1185">Reference proteome</keyword>
<dbReference type="InParanoid" id="A0A2J6TI42"/>
<dbReference type="SUPFAM" id="SSF57701">
    <property type="entry name" value="Zn2/Cys6 DNA-binding domain"/>
    <property type="match status" value="1"/>
</dbReference>
<evidence type="ECO:0000256" key="1">
    <source>
        <dbReference type="ARBA" id="ARBA00022723"/>
    </source>
</evidence>
<dbReference type="InterPro" id="IPR052360">
    <property type="entry name" value="Transcr_Regulatory_Proteins"/>
</dbReference>
<evidence type="ECO:0000256" key="6">
    <source>
        <dbReference type="ARBA" id="ARBA00023242"/>
    </source>
</evidence>
<dbReference type="GeneID" id="36587881"/>
<reference evidence="8 9" key="1">
    <citation type="submission" date="2016-04" db="EMBL/GenBank/DDBJ databases">
        <title>A degradative enzymes factory behind the ericoid mycorrhizal symbiosis.</title>
        <authorList>
            <consortium name="DOE Joint Genome Institute"/>
            <person name="Martino E."/>
            <person name="Morin E."/>
            <person name="Grelet G."/>
            <person name="Kuo A."/>
            <person name="Kohler A."/>
            <person name="Daghino S."/>
            <person name="Barry K."/>
            <person name="Choi C."/>
            <person name="Cichocki N."/>
            <person name="Clum A."/>
            <person name="Copeland A."/>
            <person name="Hainaut M."/>
            <person name="Haridas S."/>
            <person name="Labutti K."/>
            <person name="Lindquist E."/>
            <person name="Lipzen A."/>
            <person name="Khouja H.-R."/>
            <person name="Murat C."/>
            <person name="Ohm R."/>
            <person name="Olson A."/>
            <person name="Spatafora J."/>
            <person name="Veneault-Fourrey C."/>
            <person name="Henrissat B."/>
            <person name="Grigoriev I."/>
            <person name="Martin F."/>
            <person name="Perotto S."/>
        </authorList>
    </citation>
    <scope>NUCLEOTIDE SEQUENCE [LARGE SCALE GENOMIC DNA]</scope>
    <source>
        <strain evidence="8 9">E</strain>
    </source>
</reference>
<dbReference type="GO" id="GO:0008270">
    <property type="term" value="F:zinc ion binding"/>
    <property type="evidence" value="ECO:0007669"/>
    <property type="project" value="InterPro"/>
</dbReference>
<evidence type="ECO:0000259" key="7">
    <source>
        <dbReference type="Pfam" id="PF00172"/>
    </source>
</evidence>
<keyword evidence="5" id="KW-0804">Transcription</keyword>
<dbReference type="PANTHER" id="PTHR36206">
    <property type="entry name" value="ASPERCRYPTIN BIOSYNTHESIS CLUSTER-SPECIFIC TRANSCRIPTION REGULATOR ATNN-RELATED"/>
    <property type="match status" value="1"/>
</dbReference>
<feature type="domain" description="Zn(2)-C6 fungal-type" evidence="7">
    <location>
        <begin position="3"/>
        <end position="27"/>
    </location>
</feature>
<dbReference type="RefSeq" id="XP_024739596.1">
    <property type="nucleotide sequence ID" value="XM_024879804.1"/>
</dbReference>
<proteinExistence type="predicted"/>
<dbReference type="InterPro" id="IPR036864">
    <property type="entry name" value="Zn2-C6_fun-type_DNA-bd_sf"/>
</dbReference>
<dbReference type="GO" id="GO:0000981">
    <property type="term" value="F:DNA-binding transcription factor activity, RNA polymerase II-specific"/>
    <property type="evidence" value="ECO:0007669"/>
    <property type="project" value="InterPro"/>
</dbReference>
<keyword evidence="3" id="KW-0805">Transcription regulation</keyword>
<dbReference type="Pfam" id="PF00172">
    <property type="entry name" value="Zn_clus"/>
    <property type="match status" value="1"/>
</dbReference>
<name>A0A2J6TI42_9HELO</name>